<dbReference type="InterPro" id="IPR050079">
    <property type="entry name" value="DEAD_box_RNA_helicase"/>
</dbReference>
<comment type="caution">
    <text evidence="12">The sequence shown here is derived from an EMBL/GenBank/DDBJ whole genome shotgun (WGS) entry which is preliminary data.</text>
</comment>
<dbReference type="Pfam" id="PF00270">
    <property type="entry name" value="DEAD"/>
    <property type="match status" value="1"/>
</dbReference>
<comment type="similarity">
    <text evidence="5 7">Belongs to the DEAD box helicase family.</text>
</comment>
<feature type="domain" description="Helicase ATP-binding" evidence="9">
    <location>
        <begin position="96"/>
        <end position="265"/>
    </location>
</feature>
<name>A0A2G9YUS4_9BACT</name>
<evidence type="ECO:0000256" key="3">
    <source>
        <dbReference type="ARBA" id="ARBA00022806"/>
    </source>
</evidence>
<dbReference type="GO" id="GO:0003724">
    <property type="term" value="F:RNA helicase activity"/>
    <property type="evidence" value="ECO:0007669"/>
    <property type="project" value="InterPro"/>
</dbReference>
<dbReference type="InterPro" id="IPR011545">
    <property type="entry name" value="DEAD/DEAH_box_helicase_dom"/>
</dbReference>
<dbReference type="PROSITE" id="PS51195">
    <property type="entry name" value="Q_MOTIF"/>
    <property type="match status" value="1"/>
</dbReference>
<dbReference type="PANTHER" id="PTHR47959">
    <property type="entry name" value="ATP-DEPENDENT RNA HELICASE RHLE-RELATED"/>
    <property type="match status" value="1"/>
</dbReference>
<evidence type="ECO:0000259" key="9">
    <source>
        <dbReference type="PROSITE" id="PS51192"/>
    </source>
</evidence>
<feature type="compositionally biased region" description="Polar residues" evidence="8">
    <location>
        <begin position="1"/>
        <end position="19"/>
    </location>
</feature>
<evidence type="ECO:0000259" key="11">
    <source>
        <dbReference type="PROSITE" id="PS51195"/>
    </source>
</evidence>
<dbReference type="Pfam" id="PF00271">
    <property type="entry name" value="Helicase_C"/>
    <property type="match status" value="1"/>
</dbReference>
<dbReference type="InterPro" id="IPR044742">
    <property type="entry name" value="DEAD/DEAH_RhlB"/>
</dbReference>
<dbReference type="SUPFAM" id="SSF52540">
    <property type="entry name" value="P-loop containing nucleoside triphosphate hydrolases"/>
    <property type="match status" value="1"/>
</dbReference>
<dbReference type="GO" id="GO:0016787">
    <property type="term" value="F:hydrolase activity"/>
    <property type="evidence" value="ECO:0007669"/>
    <property type="project" value="UniProtKB-KW"/>
</dbReference>
<dbReference type="Gene3D" id="3.40.50.300">
    <property type="entry name" value="P-loop containing nucleotide triphosphate hydrolases"/>
    <property type="match status" value="2"/>
</dbReference>
<dbReference type="PROSITE" id="PS00039">
    <property type="entry name" value="DEAD_ATP_HELICASE"/>
    <property type="match status" value="1"/>
</dbReference>
<dbReference type="GO" id="GO:0003676">
    <property type="term" value="F:nucleic acid binding"/>
    <property type="evidence" value="ECO:0007669"/>
    <property type="project" value="InterPro"/>
</dbReference>
<dbReference type="GO" id="GO:0005829">
    <property type="term" value="C:cytosol"/>
    <property type="evidence" value="ECO:0007669"/>
    <property type="project" value="TreeGrafter"/>
</dbReference>
<evidence type="ECO:0000256" key="2">
    <source>
        <dbReference type="ARBA" id="ARBA00022801"/>
    </source>
</evidence>
<gene>
    <name evidence="12" type="ORF">COX37_01345</name>
</gene>
<evidence type="ECO:0000256" key="4">
    <source>
        <dbReference type="ARBA" id="ARBA00022840"/>
    </source>
</evidence>
<evidence type="ECO:0000313" key="12">
    <source>
        <dbReference type="EMBL" id="PIP22929.1"/>
    </source>
</evidence>
<dbReference type="CDD" id="cd18787">
    <property type="entry name" value="SF2_C_DEAD"/>
    <property type="match status" value="1"/>
</dbReference>
<dbReference type="GO" id="GO:0005524">
    <property type="term" value="F:ATP binding"/>
    <property type="evidence" value="ECO:0007669"/>
    <property type="project" value="UniProtKB-KW"/>
</dbReference>
<sequence>MYKSFNYNRGSQRPLNRPSSFRKGTFSRFAEKKQGGAFRGEHIDASKFINKAIITEEVERFIPEHAFNDFQIDDRLKRAIIAKKYTTPTPIQDRTIPYILKGADVVGIANTGTGKTGAFIIPLINKVLSDRNQKVLIVIPTRELALQIDQELKEFSMGMQISSVCCIGGVGIGRQLSDLYRHYNFIIGTPGRLKDIINRGRIKLFQFKTIVLDEADRMLDMGFIADMRSVVSAMPADRHTLFFSATVSHEIEKLIKDFCKEPVRISVKTGDTAKNIDQDVVHVKGESGKLETLHGLLNQNDFSKVLVFARTKHRAEKLSKELMNRGFKSESIHGNKTQSKRQRALGLFKQGRIQVLVATDVAARGLDIADISHVINYDTPATYDDYVHRIGRTGRGDKKGKALTFIN</sequence>
<organism evidence="12 13">
    <name type="scientific">Candidatus Nealsonbacteria bacterium CG23_combo_of_CG06-09_8_20_14_all_39_17</name>
    <dbReference type="NCBI Taxonomy" id="1974722"/>
    <lineage>
        <taxon>Bacteria</taxon>
        <taxon>Candidatus Nealsoniibacteriota</taxon>
    </lineage>
</organism>
<evidence type="ECO:0000256" key="8">
    <source>
        <dbReference type="SAM" id="MobiDB-lite"/>
    </source>
</evidence>
<dbReference type="PROSITE" id="PS51194">
    <property type="entry name" value="HELICASE_CTER"/>
    <property type="match status" value="1"/>
</dbReference>
<feature type="domain" description="Helicase C-terminal" evidence="10">
    <location>
        <begin position="275"/>
        <end position="407"/>
    </location>
</feature>
<dbReference type="PANTHER" id="PTHR47959:SF13">
    <property type="entry name" value="ATP-DEPENDENT RNA HELICASE RHLE"/>
    <property type="match status" value="1"/>
</dbReference>
<dbReference type="InterPro" id="IPR014001">
    <property type="entry name" value="Helicase_ATP-bd"/>
</dbReference>
<proteinExistence type="inferred from homology"/>
<dbReference type="CDD" id="cd00268">
    <property type="entry name" value="DEADc"/>
    <property type="match status" value="1"/>
</dbReference>
<evidence type="ECO:0000259" key="10">
    <source>
        <dbReference type="PROSITE" id="PS51194"/>
    </source>
</evidence>
<dbReference type="PROSITE" id="PS51192">
    <property type="entry name" value="HELICASE_ATP_BIND_1"/>
    <property type="match status" value="1"/>
</dbReference>
<reference evidence="12 13" key="1">
    <citation type="submission" date="2017-09" db="EMBL/GenBank/DDBJ databases">
        <title>Depth-based differentiation of microbial function through sediment-hosted aquifers and enrichment of novel symbionts in the deep terrestrial subsurface.</title>
        <authorList>
            <person name="Probst A.J."/>
            <person name="Ladd B."/>
            <person name="Jarett J.K."/>
            <person name="Geller-Mcgrath D.E."/>
            <person name="Sieber C.M."/>
            <person name="Emerson J.B."/>
            <person name="Anantharaman K."/>
            <person name="Thomas B.C."/>
            <person name="Malmstrom R."/>
            <person name="Stieglmeier M."/>
            <person name="Klingl A."/>
            <person name="Woyke T."/>
            <person name="Ryan C.M."/>
            <person name="Banfield J.F."/>
        </authorList>
    </citation>
    <scope>NUCLEOTIDE SEQUENCE [LARGE SCALE GENOMIC DNA]</scope>
    <source>
        <strain evidence="12">CG23_combo_of_CG06-09_8_20_14_all_39_17</strain>
    </source>
</reference>
<dbReference type="InterPro" id="IPR027417">
    <property type="entry name" value="P-loop_NTPase"/>
</dbReference>
<keyword evidence="4 7" id="KW-0067">ATP-binding</keyword>
<feature type="region of interest" description="Disordered" evidence="8">
    <location>
        <begin position="1"/>
        <end position="22"/>
    </location>
</feature>
<protein>
    <submittedName>
        <fullName evidence="12">RNA helicase</fullName>
    </submittedName>
</protein>
<evidence type="ECO:0000313" key="13">
    <source>
        <dbReference type="Proteomes" id="UP000229976"/>
    </source>
</evidence>
<dbReference type="InterPro" id="IPR000629">
    <property type="entry name" value="RNA-helicase_DEAD-box_CS"/>
</dbReference>
<dbReference type="InterPro" id="IPR014014">
    <property type="entry name" value="RNA_helicase_DEAD_Q_motif"/>
</dbReference>
<evidence type="ECO:0000256" key="5">
    <source>
        <dbReference type="ARBA" id="ARBA00038437"/>
    </source>
</evidence>
<feature type="short sequence motif" description="Q motif" evidence="6">
    <location>
        <begin position="65"/>
        <end position="93"/>
    </location>
</feature>
<accession>A0A2G9YUS4</accession>
<dbReference type="Proteomes" id="UP000229976">
    <property type="component" value="Unassembled WGS sequence"/>
</dbReference>
<evidence type="ECO:0000256" key="1">
    <source>
        <dbReference type="ARBA" id="ARBA00022741"/>
    </source>
</evidence>
<feature type="domain" description="DEAD-box RNA helicase Q" evidence="11">
    <location>
        <begin position="65"/>
        <end position="93"/>
    </location>
</feature>
<keyword evidence="2 7" id="KW-0378">Hydrolase</keyword>
<evidence type="ECO:0000256" key="7">
    <source>
        <dbReference type="RuleBase" id="RU000492"/>
    </source>
</evidence>
<evidence type="ECO:0000256" key="6">
    <source>
        <dbReference type="PROSITE-ProRule" id="PRU00552"/>
    </source>
</evidence>
<dbReference type="AlphaFoldDB" id="A0A2G9YUS4"/>
<keyword evidence="3 7" id="KW-0347">Helicase</keyword>
<keyword evidence="1 7" id="KW-0547">Nucleotide-binding</keyword>
<dbReference type="InterPro" id="IPR001650">
    <property type="entry name" value="Helicase_C-like"/>
</dbReference>
<dbReference type="EMBL" id="PCRO01000017">
    <property type="protein sequence ID" value="PIP22929.1"/>
    <property type="molecule type" value="Genomic_DNA"/>
</dbReference>
<dbReference type="SMART" id="SM00487">
    <property type="entry name" value="DEXDc"/>
    <property type="match status" value="1"/>
</dbReference>
<dbReference type="SMART" id="SM00490">
    <property type="entry name" value="HELICc"/>
    <property type="match status" value="1"/>
</dbReference>